<keyword evidence="2" id="KW-0238">DNA-binding</keyword>
<feature type="domain" description="HTH crp-type" evidence="5">
    <location>
        <begin position="143"/>
        <end position="217"/>
    </location>
</feature>
<dbReference type="PRINTS" id="PR00034">
    <property type="entry name" value="HTHCRP"/>
</dbReference>
<organism evidence="6 7">
    <name type="scientific">Sphingomonas jinjuensis</name>
    <dbReference type="NCBI Taxonomy" id="535907"/>
    <lineage>
        <taxon>Bacteria</taxon>
        <taxon>Pseudomonadati</taxon>
        <taxon>Pseudomonadota</taxon>
        <taxon>Alphaproteobacteria</taxon>
        <taxon>Sphingomonadales</taxon>
        <taxon>Sphingomonadaceae</taxon>
        <taxon>Sphingomonas</taxon>
    </lineage>
</organism>
<dbReference type="PROSITE" id="PS50042">
    <property type="entry name" value="CNMP_BINDING_3"/>
    <property type="match status" value="1"/>
</dbReference>
<name>A0A840F8D4_9SPHN</name>
<keyword evidence="7" id="KW-1185">Reference proteome</keyword>
<dbReference type="EMBL" id="JACIEV010000012">
    <property type="protein sequence ID" value="MBB4155493.1"/>
    <property type="molecule type" value="Genomic_DNA"/>
</dbReference>
<dbReference type="PROSITE" id="PS51063">
    <property type="entry name" value="HTH_CRP_2"/>
    <property type="match status" value="1"/>
</dbReference>
<evidence type="ECO:0000256" key="1">
    <source>
        <dbReference type="ARBA" id="ARBA00023015"/>
    </source>
</evidence>
<dbReference type="CDD" id="cd00038">
    <property type="entry name" value="CAP_ED"/>
    <property type="match status" value="1"/>
</dbReference>
<keyword evidence="1" id="KW-0805">Transcription regulation</keyword>
<dbReference type="AlphaFoldDB" id="A0A840F8D4"/>
<dbReference type="SMART" id="SM00419">
    <property type="entry name" value="HTH_CRP"/>
    <property type="match status" value="1"/>
</dbReference>
<feature type="domain" description="Cyclic nucleotide-binding" evidence="4">
    <location>
        <begin position="31"/>
        <end position="83"/>
    </location>
</feature>
<evidence type="ECO:0000313" key="7">
    <source>
        <dbReference type="Proteomes" id="UP000529795"/>
    </source>
</evidence>
<dbReference type="Gene3D" id="1.10.10.10">
    <property type="entry name" value="Winged helix-like DNA-binding domain superfamily/Winged helix DNA-binding domain"/>
    <property type="match status" value="1"/>
</dbReference>
<sequence length="248" mass="27229">MHQFTRFSAFGDMSPGDMAAIRALAGPPVAYRRGQSIQTQGEAGPRLFLLEDGWVSSSLGLSDGGCQLLKIHLPGDMMGAPSLPYTHAVESLMALTLCRVRPIPLNRIGTLFAEKPRAAAMLFLVAQEERAILMDRLTMVGRLDARRRMIAFLLHLNDRLAIAGMGENGSLTLPLSQQQIGDLLGLTPVHVNRTLRGLAEEGVIRRQGRHVELVDIAAMRKLNILPVRNLQFSPDWLPESSSLTDLPH</sequence>
<dbReference type="Pfam" id="PF00027">
    <property type="entry name" value="cNMP_binding"/>
    <property type="match status" value="1"/>
</dbReference>
<evidence type="ECO:0000313" key="6">
    <source>
        <dbReference type="EMBL" id="MBB4155493.1"/>
    </source>
</evidence>
<dbReference type="SUPFAM" id="SSF51206">
    <property type="entry name" value="cAMP-binding domain-like"/>
    <property type="match status" value="1"/>
</dbReference>
<dbReference type="Pfam" id="PF13545">
    <property type="entry name" value="HTH_Crp_2"/>
    <property type="match status" value="1"/>
</dbReference>
<dbReference type="SMART" id="SM00100">
    <property type="entry name" value="cNMP"/>
    <property type="match status" value="1"/>
</dbReference>
<dbReference type="Proteomes" id="UP000529795">
    <property type="component" value="Unassembled WGS sequence"/>
</dbReference>
<evidence type="ECO:0000259" key="4">
    <source>
        <dbReference type="PROSITE" id="PS50042"/>
    </source>
</evidence>
<dbReference type="SUPFAM" id="SSF46785">
    <property type="entry name" value="Winged helix' DNA-binding domain"/>
    <property type="match status" value="1"/>
</dbReference>
<dbReference type="InterPro" id="IPR014710">
    <property type="entry name" value="RmlC-like_jellyroll"/>
</dbReference>
<keyword evidence="3" id="KW-0804">Transcription</keyword>
<evidence type="ECO:0000256" key="3">
    <source>
        <dbReference type="ARBA" id="ARBA00023163"/>
    </source>
</evidence>
<dbReference type="InterPro" id="IPR012318">
    <property type="entry name" value="HTH_CRP"/>
</dbReference>
<dbReference type="InterPro" id="IPR036390">
    <property type="entry name" value="WH_DNA-bd_sf"/>
</dbReference>
<gene>
    <name evidence="6" type="ORF">GGQ80_003416</name>
</gene>
<dbReference type="GO" id="GO:0006355">
    <property type="term" value="P:regulation of DNA-templated transcription"/>
    <property type="evidence" value="ECO:0007669"/>
    <property type="project" value="InterPro"/>
</dbReference>
<evidence type="ECO:0000256" key="2">
    <source>
        <dbReference type="ARBA" id="ARBA00023125"/>
    </source>
</evidence>
<dbReference type="CDD" id="cd00092">
    <property type="entry name" value="HTH_CRP"/>
    <property type="match status" value="1"/>
</dbReference>
<reference evidence="6 7" key="1">
    <citation type="submission" date="2020-08" db="EMBL/GenBank/DDBJ databases">
        <title>Genomic Encyclopedia of Type Strains, Phase IV (KMG-IV): sequencing the most valuable type-strain genomes for metagenomic binning, comparative biology and taxonomic classification.</title>
        <authorList>
            <person name="Goeker M."/>
        </authorList>
    </citation>
    <scope>NUCLEOTIDE SEQUENCE [LARGE SCALE GENOMIC DNA]</scope>
    <source>
        <strain evidence="6 7">YC6723</strain>
    </source>
</reference>
<dbReference type="Gene3D" id="2.60.120.10">
    <property type="entry name" value="Jelly Rolls"/>
    <property type="match status" value="1"/>
</dbReference>
<dbReference type="InterPro" id="IPR018490">
    <property type="entry name" value="cNMP-bd_dom_sf"/>
</dbReference>
<dbReference type="InterPro" id="IPR036388">
    <property type="entry name" value="WH-like_DNA-bd_sf"/>
</dbReference>
<proteinExistence type="predicted"/>
<dbReference type="InterPro" id="IPR000595">
    <property type="entry name" value="cNMP-bd_dom"/>
</dbReference>
<comment type="caution">
    <text evidence="6">The sequence shown here is derived from an EMBL/GenBank/DDBJ whole genome shotgun (WGS) entry which is preliminary data.</text>
</comment>
<accession>A0A840F8D4</accession>
<dbReference type="GO" id="GO:0003677">
    <property type="term" value="F:DNA binding"/>
    <property type="evidence" value="ECO:0007669"/>
    <property type="project" value="UniProtKB-KW"/>
</dbReference>
<evidence type="ECO:0000259" key="5">
    <source>
        <dbReference type="PROSITE" id="PS51063"/>
    </source>
</evidence>
<protein>
    <submittedName>
        <fullName evidence="6">CRP-like cAMP-binding protein</fullName>
    </submittedName>
</protein>